<protein>
    <recommendedName>
        <fullName evidence="5">PEP-CTERM protein-sorting domain-containing protein</fullName>
    </recommendedName>
</protein>
<evidence type="ECO:0000313" key="3">
    <source>
        <dbReference type="EMBL" id="QEG37817.1"/>
    </source>
</evidence>
<dbReference type="OrthoDB" id="269372at2"/>
<evidence type="ECO:0000256" key="1">
    <source>
        <dbReference type="SAM" id="Phobius"/>
    </source>
</evidence>
<feature type="transmembrane region" description="Helical" evidence="1">
    <location>
        <begin position="249"/>
        <end position="265"/>
    </location>
</feature>
<accession>A0A5B9QFI3</accession>
<dbReference type="Proteomes" id="UP000323917">
    <property type="component" value="Chromosome"/>
</dbReference>
<keyword evidence="1" id="KW-1133">Transmembrane helix</keyword>
<organism evidence="3 4">
    <name type="scientific">Bythopirellula goksoeyrii</name>
    <dbReference type="NCBI Taxonomy" id="1400387"/>
    <lineage>
        <taxon>Bacteria</taxon>
        <taxon>Pseudomonadati</taxon>
        <taxon>Planctomycetota</taxon>
        <taxon>Planctomycetia</taxon>
        <taxon>Pirellulales</taxon>
        <taxon>Lacipirellulaceae</taxon>
        <taxon>Bythopirellula</taxon>
    </lineage>
</organism>
<proteinExistence type="predicted"/>
<evidence type="ECO:0000256" key="2">
    <source>
        <dbReference type="SAM" id="SignalP"/>
    </source>
</evidence>
<evidence type="ECO:0000313" key="4">
    <source>
        <dbReference type="Proteomes" id="UP000323917"/>
    </source>
</evidence>
<keyword evidence="4" id="KW-1185">Reference proteome</keyword>
<evidence type="ECO:0008006" key="5">
    <source>
        <dbReference type="Google" id="ProtNLM"/>
    </source>
</evidence>
<dbReference type="RefSeq" id="WP_148075995.1">
    <property type="nucleotide sequence ID" value="NZ_CP042913.1"/>
</dbReference>
<reference evidence="3 4" key="1">
    <citation type="submission" date="2019-08" db="EMBL/GenBank/DDBJ databases">
        <title>Deep-cultivation of Planctomycetes and their phenomic and genomic characterization uncovers novel biology.</title>
        <authorList>
            <person name="Wiegand S."/>
            <person name="Jogler M."/>
            <person name="Boedeker C."/>
            <person name="Pinto D."/>
            <person name="Vollmers J."/>
            <person name="Rivas-Marin E."/>
            <person name="Kohn T."/>
            <person name="Peeters S.H."/>
            <person name="Heuer A."/>
            <person name="Rast P."/>
            <person name="Oberbeckmann S."/>
            <person name="Bunk B."/>
            <person name="Jeske O."/>
            <person name="Meyerdierks A."/>
            <person name="Storesund J.E."/>
            <person name="Kallscheuer N."/>
            <person name="Luecker S."/>
            <person name="Lage O.M."/>
            <person name="Pohl T."/>
            <person name="Merkel B.J."/>
            <person name="Hornburger P."/>
            <person name="Mueller R.-W."/>
            <person name="Bruemmer F."/>
            <person name="Labrenz M."/>
            <person name="Spormann A.M."/>
            <person name="Op den Camp H."/>
            <person name="Overmann J."/>
            <person name="Amann R."/>
            <person name="Jetten M.S.M."/>
            <person name="Mascher T."/>
            <person name="Medema M.H."/>
            <person name="Devos D.P."/>
            <person name="Kaster A.-K."/>
            <person name="Ovreas L."/>
            <person name="Rohde M."/>
            <person name="Galperin M.Y."/>
            <person name="Jogler C."/>
        </authorList>
    </citation>
    <scope>NUCLEOTIDE SEQUENCE [LARGE SCALE GENOMIC DNA]</scope>
    <source>
        <strain evidence="3 4">Pr1d</strain>
    </source>
</reference>
<feature type="signal peptide" evidence="2">
    <location>
        <begin position="1"/>
        <end position="26"/>
    </location>
</feature>
<keyword evidence="1" id="KW-0812">Transmembrane</keyword>
<name>A0A5B9QFI3_9BACT</name>
<feature type="chain" id="PRO_5023113582" description="PEP-CTERM protein-sorting domain-containing protein" evidence="2">
    <location>
        <begin position="27"/>
        <end position="268"/>
    </location>
</feature>
<sequence precursor="true">MRRVTCLASLLEILTLLSLGLQSASAQPPDLLRSYRFIPRLSTLHQTGGLIGTDFHMPISGPYDFITGYQGSDSPLPSLNPYAQFANVEATVQHPFYMEPHNIDNFLNLSGLDGTPVHHGPHGLVVYHFSGFDSQESRVDLHVATFRRWMFMRGGTEPLCCDFFGYDIKAIARQIPYGDFDDDGNVGASDLAAWQSGHDAAGNVLGGRDFLSWQRSYGETAPSIGEFDAMLDAALVASGNAAISAIPEPASLILIAGFAMALVNARRR</sequence>
<dbReference type="AlphaFoldDB" id="A0A5B9QFI3"/>
<gene>
    <name evidence="3" type="ORF">Pr1d_51640</name>
</gene>
<dbReference type="EMBL" id="CP042913">
    <property type="protein sequence ID" value="QEG37817.1"/>
    <property type="molecule type" value="Genomic_DNA"/>
</dbReference>
<keyword evidence="2" id="KW-0732">Signal</keyword>
<dbReference type="KEGG" id="bgok:Pr1d_51640"/>
<keyword evidence="1" id="KW-0472">Membrane</keyword>